<evidence type="ECO:0000313" key="3">
    <source>
        <dbReference type="Proteomes" id="UP000076408"/>
    </source>
</evidence>
<dbReference type="AlphaFoldDB" id="A0A182YPD4"/>
<reference evidence="2" key="2">
    <citation type="submission" date="2020-05" db="UniProtKB">
        <authorList>
            <consortium name="EnsemblMetazoa"/>
        </authorList>
    </citation>
    <scope>IDENTIFICATION</scope>
    <source>
        <strain evidence="2">Indian</strain>
    </source>
</reference>
<dbReference type="Proteomes" id="UP000076408">
    <property type="component" value="Unassembled WGS sequence"/>
</dbReference>
<dbReference type="STRING" id="30069.A0A182YPD4"/>
<feature type="region of interest" description="Disordered" evidence="1">
    <location>
        <begin position="1"/>
        <end position="147"/>
    </location>
</feature>
<feature type="compositionally biased region" description="Low complexity" evidence="1">
    <location>
        <begin position="68"/>
        <end position="104"/>
    </location>
</feature>
<name>A0A182YPD4_ANOST</name>
<sequence>MKPPSIDMSSATSNNNSSSNNISNTTNRSSPAASSPTIVTPNSIVHSSSNVCSGISGTTGPGAGGVPGSSSSSSSTTTPTHTANGGPGAVPAANSSSSAGNSPSCFIKPSLSLNSLPPQGPPEGSEMAQHRLRIDRPYNSLKKKRDTERELWRRSWGSGHSHSSCSLQSSTTNTGLGKDDFWAALQTNYNFIMDTNLLDSCREARGELEGPIFRDDLEDDVNCCRKALFKPAQTHRFYGDPRLLRQWIKEMENRVARVPSVTETKRLSIEQLQKLAVEHGVSSGRRARFISVFRVKRVLLQRACVCVLGQEMWHS</sequence>
<feature type="compositionally biased region" description="Polar residues" evidence="1">
    <location>
        <begin position="31"/>
        <end position="52"/>
    </location>
</feature>
<dbReference type="PANTHER" id="PTHR21524:SF5">
    <property type="entry name" value="SPECTRIN REPEAT CONTAINING NUCLEAR ENVELOPE PROTEIN 2"/>
    <property type="match status" value="1"/>
</dbReference>
<evidence type="ECO:0000256" key="1">
    <source>
        <dbReference type="SAM" id="MobiDB-lite"/>
    </source>
</evidence>
<feature type="compositionally biased region" description="Low complexity" evidence="1">
    <location>
        <begin position="9"/>
        <end position="30"/>
    </location>
</feature>
<dbReference type="EnsemblMetazoa" id="ASTEI10320-RA">
    <property type="protein sequence ID" value="ASTEI10320-PA"/>
    <property type="gene ID" value="ASTEI10320"/>
</dbReference>
<feature type="compositionally biased region" description="Gly residues" evidence="1">
    <location>
        <begin position="57"/>
        <end position="67"/>
    </location>
</feature>
<dbReference type="VEuPathDB" id="VectorBase:ASTEI10320"/>
<reference evidence="3" key="1">
    <citation type="journal article" date="2014" name="Genome Biol.">
        <title>Genome analysis of a major urban malaria vector mosquito, Anopheles stephensi.</title>
        <authorList>
            <person name="Jiang X."/>
            <person name="Peery A."/>
            <person name="Hall A.B."/>
            <person name="Sharma A."/>
            <person name="Chen X.G."/>
            <person name="Waterhouse R.M."/>
            <person name="Komissarov A."/>
            <person name="Riehle M.M."/>
            <person name="Shouche Y."/>
            <person name="Sharakhova M.V."/>
            <person name="Lawson D."/>
            <person name="Pakpour N."/>
            <person name="Arensburger P."/>
            <person name="Davidson V.L."/>
            <person name="Eiglmeier K."/>
            <person name="Emrich S."/>
            <person name="George P."/>
            <person name="Kennedy R.C."/>
            <person name="Mane S.P."/>
            <person name="Maslen G."/>
            <person name="Oringanje C."/>
            <person name="Qi Y."/>
            <person name="Settlage R."/>
            <person name="Tojo M."/>
            <person name="Tubio J.M."/>
            <person name="Unger M.F."/>
            <person name="Wang B."/>
            <person name="Vernick K.D."/>
            <person name="Ribeiro J.M."/>
            <person name="James A.A."/>
            <person name="Michel K."/>
            <person name="Riehle M.A."/>
            <person name="Luckhart S."/>
            <person name="Sharakhov I.V."/>
            <person name="Tu Z."/>
        </authorList>
    </citation>
    <scope>NUCLEOTIDE SEQUENCE [LARGE SCALE GENOMIC DNA]</scope>
    <source>
        <strain evidence="3">Indian</strain>
    </source>
</reference>
<protein>
    <submittedName>
        <fullName evidence="2">Uncharacterized protein</fullName>
    </submittedName>
</protein>
<dbReference type="PANTHER" id="PTHR21524">
    <property type="entry name" value="SPECTRIN REPEAT CONTAINING NUCLEAR ENVELOPE PROTEIN 2"/>
    <property type="match status" value="1"/>
</dbReference>
<dbReference type="GO" id="GO:0007010">
    <property type="term" value="P:cytoskeleton organization"/>
    <property type="evidence" value="ECO:0007669"/>
    <property type="project" value="TreeGrafter"/>
</dbReference>
<dbReference type="VEuPathDB" id="VectorBase:ASTEI20_042361"/>
<dbReference type="VEuPathDB" id="VectorBase:ASTE007618"/>
<dbReference type="GO" id="GO:0007097">
    <property type="term" value="P:nuclear migration"/>
    <property type="evidence" value="ECO:0007669"/>
    <property type="project" value="TreeGrafter"/>
</dbReference>
<proteinExistence type="predicted"/>
<dbReference type="GO" id="GO:0048471">
    <property type="term" value="C:perinuclear region of cytoplasm"/>
    <property type="evidence" value="ECO:0007669"/>
    <property type="project" value="TreeGrafter"/>
</dbReference>
<keyword evidence="3" id="KW-1185">Reference proteome</keyword>
<dbReference type="GO" id="GO:0006997">
    <property type="term" value="P:nucleus organization"/>
    <property type="evidence" value="ECO:0007669"/>
    <property type="project" value="TreeGrafter"/>
</dbReference>
<accession>A0A182YPD4</accession>
<organism evidence="2 3">
    <name type="scientific">Anopheles stephensi</name>
    <name type="common">Indo-Pakistan malaria mosquito</name>
    <dbReference type="NCBI Taxonomy" id="30069"/>
    <lineage>
        <taxon>Eukaryota</taxon>
        <taxon>Metazoa</taxon>
        <taxon>Ecdysozoa</taxon>
        <taxon>Arthropoda</taxon>
        <taxon>Hexapoda</taxon>
        <taxon>Insecta</taxon>
        <taxon>Pterygota</taxon>
        <taxon>Neoptera</taxon>
        <taxon>Endopterygota</taxon>
        <taxon>Diptera</taxon>
        <taxon>Nematocera</taxon>
        <taxon>Culicoidea</taxon>
        <taxon>Culicidae</taxon>
        <taxon>Anophelinae</taxon>
        <taxon>Anopheles</taxon>
    </lineage>
</organism>
<evidence type="ECO:0000313" key="2">
    <source>
        <dbReference type="EnsemblMetazoa" id="ASTEI10320-PA"/>
    </source>
</evidence>
<dbReference type="GO" id="GO:0019894">
    <property type="term" value="F:kinesin binding"/>
    <property type="evidence" value="ECO:0007669"/>
    <property type="project" value="TreeGrafter"/>
</dbReference>
<dbReference type="GO" id="GO:0005635">
    <property type="term" value="C:nuclear envelope"/>
    <property type="evidence" value="ECO:0007669"/>
    <property type="project" value="TreeGrafter"/>
</dbReference>
<dbReference type="OMA" id="KAAMMKG"/>